<gene>
    <name evidence="1" type="ORF">GGE06_001812</name>
</gene>
<keyword evidence="2" id="KW-1185">Reference proteome</keyword>
<evidence type="ECO:0000313" key="1">
    <source>
        <dbReference type="EMBL" id="MBB4980904.1"/>
    </source>
</evidence>
<dbReference type="Proteomes" id="UP000582643">
    <property type="component" value="Unassembled WGS sequence"/>
</dbReference>
<sequence>MSEVVVLALLGDPAALHDDDVIGDLGVARRGDRTPGNTRRTLADALATITPALVRREARHSE</sequence>
<accession>A0A7W7TWZ1</accession>
<evidence type="ECO:0000313" key="2">
    <source>
        <dbReference type="Proteomes" id="UP000582643"/>
    </source>
</evidence>
<organism evidence="1 2">
    <name type="scientific">Streptomyces nymphaeiformis</name>
    <dbReference type="NCBI Taxonomy" id="2663842"/>
    <lineage>
        <taxon>Bacteria</taxon>
        <taxon>Bacillati</taxon>
        <taxon>Actinomycetota</taxon>
        <taxon>Actinomycetes</taxon>
        <taxon>Kitasatosporales</taxon>
        <taxon>Streptomycetaceae</taxon>
        <taxon>Streptomyces</taxon>
    </lineage>
</organism>
<dbReference type="AlphaFoldDB" id="A0A7W7TWZ1"/>
<proteinExistence type="predicted"/>
<dbReference type="RefSeq" id="WP_184930645.1">
    <property type="nucleotide sequence ID" value="NZ_JACHJY010000002.1"/>
</dbReference>
<protein>
    <submittedName>
        <fullName evidence="1">Uncharacterized protein</fullName>
    </submittedName>
</protein>
<reference evidence="1 2" key="1">
    <citation type="submission" date="2020-08" db="EMBL/GenBank/DDBJ databases">
        <title>Genomic Encyclopedia of Type Strains, Phase III (KMG-III): the genomes of soil and plant-associated and newly described type strains.</title>
        <authorList>
            <person name="Whitman W."/>
        </authorList>
    </citation>
    <scope>NUCLEOTIDE SEQUENCE [LARGE SCALE GENOMIC DNA]</scope>
    <source>
        <strain evidence="1 2">SFB5A</strain>
    </source>
</reference>
<comment type="caution">
    <text evidence="1">The sequence shown here is derived from an EMBL/GenBank/DDBJ whole genome shotgun (WGS) entry which is preliminary data.</text>
</comment>
<name>A0A7W7TWZ1_9ACTN</name>
<dbReference type="EMBL" id="JACHJY010000002">
    <property type="protein sequence ID" value="MBB4980904.1"/>
    <property type="molecule type" value="Genomic_DNA"/>
</dbReference>